<evidence type="ECO:0000256" key="4">
    <source>
        <dbReference type="ARBA" id="ARBA00016461"/>
    </source>
</evidence>
<keyword evidence="7 12" id="KW-0997">Cell inner membrane</keyword>
<protein>
    <recommendedName>
        <fullName evidence="4 12">Heme exporter protein D</fullName>
    </recommendedName>
</protein>
<comment type="function">
    <text evidence="1 12">Required for the export of heme to the periplasm for the biogenesis of c-type cytochromes.</text>
</comment>
<keyword evidence="14" id="KW-1185">Reference proteome</keyword>
<evidence type="ECO:0000256" key="10">
    <source>
        <dbReference type="ARBA" id="ARBA00022989"/>
    </source>
</evidence>
<sequence length="64" mass="6892">MQADYFAFIASAYGISALAILALALWVFLDARAQRRALRMLEAQGIRRRSEAGGPSGHAAEAGR</sequence>
<accession>A0ABY7C3Y8</accession>
<evidence type="ECO:0000313" key="14">
    <source>
        <dbReference type="Proteomes" id="UP001164020"/>
    </source>
</evidence>
<evidence type="ECO:0000256" key="1">
    <source>
        <dbReference type="ARBA" id="ARBA00002442"/>
    </source>
</evidence>
<evidence type="ECO:0000256" key="8">
    <source>
        <dbReference type="ARBA" id="ARBA00022692"/>
    </source>
</evidence>
<evidence type="ECO:0000256" key="11">
    <source>
        <dbReference type="ARBA" id="ARBA00023136"/>
    </source>
</evidence>
<feature type="transmembrane region" description="Helical" evidence="12">
    <location>
        <begin position="6"/>
        <end position="29"/>
    </location>
</feature>
<evidence type="ECO:0000256" key="3">
    <source>
        <dbReference type="ARBA" id="ARBA00008741"/>
    </source>
</evidence>
<evidence type="ECO:0000256" key="2">
    <source>
        <dbReference type="ARBA" id="ARBA00004377"/>
    </source>
</evidence>
<evidence type="ECO:0000256" key="7">
    <source>
        <dbReference type="ARBA" id="ARBA00022519"/>
    </source>
</evidence>
<dbReference type="RefSeq" id="WP_268882911.1">
    <property type="nucleotide sequence ID" value="NZ_CP114029.1"/>
</dbReference>
<evidence type="ECO:0000313" key="13">
    <source>
        <dbReference type="EMBL" id="WAP70418.1"/>
    </source>
</evidence>
<dbReference type="Proteomes" id="UP001164020">
    <property type="component" value="Chromosome"/>
</dbReference>
<name>A0ABY7C3Y8_9HYPH</name>
<reference evidence="13" key="1">
    <citation type="submission" date="2022-12" db="EMBL/GenBank/DDBJ databases">
        <title>Jiella pelagia sp. nov., isolated from phosphonate enriched culture of Northwest Pacific surface seawater.</title>
        <authorList>
            <person name="Shin D.Y."/>
            <person name="Hwang C.Y."/>
        </authorList>
    </citation>
    <scope>NUCLEOTIDE SEQUENCE</scope>
    <source>
        <strain evidence="13">HL-NP1</strain>
    </source>
</reference>
<dbReference type="NCBIfam" id="TIGR03141">
    <property type="entry name" value="cytochro_ccmD"/>
    <property type="match status" value="1"/>
</dbReference>
<keyword evidence="8 12" id="KW-0812">Transmembrane</keyword>
<keyword evidence="9 12" id="KW-0201">Cytochrome c-type biogenesis</keyword>
<keyword evidence="10 12" id="KW-1133">Transmembrane helix</keyword>
<dbReference type="Pfam" id="PF04995">
    <property type="entry name" value="CcmD"/>
    <property type="match status" value="1"/>
</dbReference>
<evidence type="ECO:0000256" key="9">
    <source>
        <dbReference type="ARBA" id="ARBA00022748"/>
    </source>
</evidence>
<comment type="similarity">
    <text evidence="3 12">Belongs to the CcmD/CycX/HelD family.</text>
</comment>
<keyword evidence="5 12" id="KW-0813">Transport</keyword>
<evidence type="ECO:0000256" key="5">
    <source>
        <dbReference type="ARBA" id="ARBA00022448"/>
    </source>
</evidence>
<organism evidence="13 14">
    <name type="scientific">Jiella pelagia</name>
    <dbReference type="NCBI Taxonomy" id="2986949"/>
    <lineage>
        <taxon>Bacteria</taxon>
        <taxon>Pseudomonadati</taxon>
        <taxon>Pseudomonadota</taxon>
        <taxon>Alphaproteobacteria</taxon>
        <taxon>Hyphomicrobiales</taxon>
        <taxon>Aurantimonadaceae</taxon>
        <taxon>Jiella</taxon>
    </lineage>
</organism>
<evidence type="ECO:0000256" key="6">
    <source>
        <dbReference type="ARBA" id="ARBA00022475"/>
    </source>
</evidence>
<proteinExistence type="inferred from homology"/>
<keyword evidence="11 12" id="KW-0472">Membrane</keyword>
<dbReference type="EMBL" id="CP114029">
    <property type="protein sequence ID" value="WAP70418.1"/>
    <property type="molecule type" value="Genomic_DNA"/>
</dbReference>
<evidence type="ECO:0000256" key="12">
    <source>
        <dbReference type="RuleBase" id="RU363101"/>
    </source>
</evidence>
<comment type="subcellular location">
    <subcellularLocation>
        <location evidence="2 12">Cell inner membrane</location>
        <topology evidence="2 12">Single-pass membrane protein</topology>
    </subcellularLocation>
</comment>
<gene>
    <name evidence="13" type="primary">ccmD</name>
    <name evidence="13" type="ORF">OH818_10380</name>
</gene>
<keyword evidence="6 12" id="KW-1003">Cell membrane</keyword>
<dbReference type="InterPro" id="IPR007078">
    <property type="entry name" value="Haem_export_protD_CcmD"/>
</dbReference>